<reference evidence="1 2" key="1">
    <citation type="submission" date="2024-05" db="EMBL/GenBank/DDBJ databases">
        <title>A high-quality chromosomal-level genome assembly of Topmouth culter (Culter alburnus).</title>
        <authorList>
            <person name="Zhao H."/>
        </authorList>
    </citation>
    <scope>NUCLEOTIDE SEQUENCE [LARGE SCALE GENOMIC DNA]</scope>
    <source>
        <strain evidence="1">CATC2023</strain>
        <tissue evidence="1">Muscle</tissue>
    </source>
</reference>
<sequence length="83" mass="9620">MFYRARKERIERLQAQARVRDQQSVYVIPISLSGDDLHRPPRYSTVQFYEPPPAYNELHMKTEIPLESPPAYSESVSASLSHS</sequence>
<dbReference type="AlphaFoldDB" id="A0AAW2AYR1"/>
<keyword evidence="2" id="KW-1185">Reference proteome</keyword>
<proteinExistence type="predicted"/>
<protein>
    <submittedName>
        <fullName evidence="1">Uncharacterized protein</fullName>
    </submittedName>
</protein>
<accession>A0AAW2AYR1</accession>
<name>A0AAW2AYR1_CULAL</name>
<dbReference type="Proteomes" id="UP001479290">
    <property type="component" value="Unassembled WGS sequence"/>
</dbReference>
<organism evidence="1 2">
    <name type="scientific">Culter alburnus</name>
    <name type="common">Topmouth culter</name>
    <dbReference type="NCBI Taxonomy" id="194366"/>
    <lineage>
        <taxon>Eukaryota</taxon>
        <taxon>Metazoa</taxon>
        <taxon>Chordata</taxon>
        <taxon>Craniata</taxon>
        <taxon>Vertebrata</taxon>
        <taxon>Euteleostomi</taxon>
        <taxon>Actinopterygii</taxon>
        <taxon>Neopterygii</taxon>
        <taxon>Teleostei</taxon>
        <taxon>Ostariophysi</taxon>
        <taxon>Cypriniformes</taxon>
        <taxon>Xenocyprididae</taxon>
        <taxon>Xenocypridinae</taxon>
        <taxon>Culter</taxon>
    </lineage>
</organism>
<gene>
    <name evidence="1" type="ORF">ABG768_019567</name>
</gene>
<evidence type="ECO:0000313" key="1">
    <source>
        <dbReference type="EMBL" id="KAK9977770.1"/>
    </source>
</evidence>
<dbReference type="EMBL" id="JAWDJR010000003">
    <property type="protein sequence ID" value="KAK9977770.1"/>
    <property type="molecule type" value="Genomic_DNA"/>
</dbReference>
<evidence type="ECO:0000313" key="2">
    <source>
        <dbReference type="Proteomes" id="UP001479290"/>
    </source>
</evidence>
<comment type="caution">
    <text evidence="1">The sequence shown here is derived from an EMBL/GenBank/DDBJ whole genome shotgun (WGS) entry which is preliminary data.</text>
</comment>